<feature type="compositionally biased region" description="Basic and acidic residues" evidence="1">
    <location>
        <begin position="51"/>
        <end position="60"/>
    </location>
</feature>
<name>A0A7R9F0U1_9NEOP</name>
<sequence>MKGSLLLPGVARRCSNHKIDLNMQSSCEQEKAGAAVPIDIVLVNKLDHVEETSHPTEEIKQIQPDQPRQSEKTQSVNEHSVKDLHTEYLKLTNKFSTKKQSQPAATKYSTTIPFTQLIESDKISSQTKSGYQNIFLDVVTTAETLQHNVADMFLSATQKGHPGTAMRDKSTLVLSNTDQYVTPLPSVQLHKVAYDDVDYHKQSSLAKSMLSTAPTANGNIKQKTLDINLEDDTVKMTEVRIIPEHRASLSIRAHPPWDKYIYLPLPKAHIGTGTMVQEGVTYPGPEMAWYTHALSNELPKSYPVHRVILHSYFKAPYVMDVQKLSATYE</sequence>
<feature type="region of interest" description="Disordered" evidence="1">
    <location>
        <begin position="51"/>
        <end position="79"/>
    </location>
</feature>
<proteinExistence type="predicted"/>
<accession>A0A7R9F0U1</accession>
<evidence type="ECO:0000313" key="2">
    <source>
        <dbReference type="EMBL" id="CAD7444932.1"/>
    </source>
</evidence>
<feature type="compositionally biased region" description="Polar residues" evidence="1">
    <location>
        <begin position="63"/>
        <end position="78"/>
    </location>
</feature>
<dbReference type="EMBL" id="OD566976">
    <property type="protein sequence ID" value="CAD7444932.1"/>
    <property type="molecule type" value="Genomic_DNA"/>
</dbReference>
<dbReference type="AlphaFoldDB" id="A0A7R9F0U1"/>
<gene>
    <name evidence="2" type="ORF">TBIB3V08_LOCUS7297</name>
</gene>
<evidence type="ECO:0000256" key="1">
    <source>
        <dbReference type="SAM" id="MobiDB-lite"/>
    </source>
</evidence>
<organism evidence="2">
    <name type="scientific">Timema bartmani</name>
    <dbReference type="NCBI Taxonomy" id="61472"/>
    <lineage>
        <taxon>Eukaryota</taxon>
        <taxon>Metazoa</taxon>
        <taxon>Ecdysozoa</taxon>
        <taxon>Arthropoda</taxon>
        <taxon>Hexapoda</taxon>
        <taxon>Insecta</taxon>
        <taxon>Pterygota</taxon>
        <taxon>Neoptera</taxon>
        <taxon>Polyneoptera</taxon>
        <taxon>Phasmatodea</taxon>
        <taxon>Timematodea</taxon>
        <taxon>Timematoidea</taxon>
        <taxon>Timematidae</taxon>
        <taxon>Timema</taxon>
    </lineage>
</organism>
<protein>
    <submittedName>
        <fullName evidence="2">Uncharacterized protein</fullName>
    </submittedName>
</protein>
<reference evidence="2" key="1">
    <citation type="submission" date="2020-11" db="EMBL/GenBank/DDBJ databases">
        <authorList>
            <person name="Tran Van P."/>
        </authorList>
    </citation>
    <scope>NUCLEOTIDE SEQUENCE</scope>
</reference>